<evidence type="ECO:0000313" key="1">
    <source>
        <dbReference type="EMBL" id="GBN24295.1"/>
    </source>
</evidence>
<organism evidence="1 2">
    <name type="scientific">Araneus ventricosus</name>
    <name type="common">Orbweaver spider</name>
    <name type="synonym">Epeira ventricosa</name>
    <dbReference type="NCBI Taxonomy" id="182803"/>
    <lineage>
        <taxon>Eukaryota</taxon>
        <taxon>Metazoa</taxon>
        <taxon>Ecdysozoa</taxon>
        <taxon>Arthropoda</taxon>
        <taxon>Chelicerata</taxon>
        <taxon>Arachnida</taxon>
        <taxon>Araneae</taxon>
        <taxon>Araneomorphae</taxon>
        <taxon>Entelegynae</taxon>
        <taxon>Araneoidea</taxon>
        <taxon>Araneidae</taxon>
        <taxon>Araneus</taxon>
    </lineage>
</organism>
<name>A0A4Y2MB18_ARAVE</name>
<gene>
    <name evidence="1" type="ORF">AVEN_32307_1</name>
</gene>
<comment type="caution">
    <text evidence="1">The sequence shown here is derived from an EMBL/GenBank/DDBJ whole genome shotgun (WGS) entry which is preliminary data.</text>
</comment>
<sequence>MNGIFGENYVKIKVFFLIKGLLIHPAIQYSIDDLGTSLRRLHEDNTLMSLWHFLKHNLQRVRKSRKNNKMALHAGRHIYKPYPDGTEAGNQPISLATRGSDIVFSSHT</sequence>
<reference evidence="1 2" key="1">
    <citation type="journal article" date="2019" name="Sci. Rep.">
        <title>Orb-weaving spider Araneus ventricosus genome elucidates the spidroin gene catalogue.</title>
        <authorList>
            <person name="Kono N."/>
            <person name="Nakamura H."/>
            <person name="Ohtoshi R."/>
            <person name="Moran D.A.P."/>
            <person name="Shinohara A."/>
            <person name="Yoshida Y."/>
            <person name="Fujiwara M."/>
            <person name="Mori M."/>
            <person name="Tomita M."/>
            <person name="Arakawa K."/>
        </authorList>
    </citation>
    <scope>NUCLEOTIDE SEQUENCE [LARGE SCALE GENOMIC DNA]</scope>
</reference>
<keyword evidence="2" id="KW-1185">Reference proteome</keyword>
<proteinExistence type="predicted"/>
<dbReference type="Proteomes" id="UP000499080">
    <property type="component" value="Unassembled WGS sequence"/>
</dbReference>
<accession>A0A4Y2MB18</accession>
<dbReference type="AlphaFoldDB" id="A0A4Y2MB18"/>
<evidence type="ECO:0000313" key="2">
    <source>
        <dbReference type="Proteomes" id="UP000499080"/>
    </source>
</evidence>
<protein>
    <submittedName>
        <fullName evidence="1">Uncharacterized protein</fullName>
    </submittedName>
</protein>
<dbReference type="EMBL" id="BGPR01007101">
    <property type="protein sequence ID" value="GBN24295.1"/>
    <property type="molecule type" value="Genomic_DNA"/>
</dbReference>